<evidence type="ECO:0000313" key="2">
    <source>
        <dbReference type="Proteomes" id="UP000195137"/>
    </source>
</evidence>
<gene>
    <name evidence="1" type="ORF">AMET1_1447</name>
</gene>
<keyword evidence="2" id="KW-1185">Reference proteome</keyword>
<dbReference type="EMBL" id="MRZU01000004">
    <property type="protein sequence ID" value="OUJ18528.1"/>
    <property type="molecule type" value="Genomic_DNA"/>
</dbReference>
<evidence type="ECO:0000313" key="1">
    <source>
        <dbReference type="EMBL" id="OUJ18528.1"/>
    </source>
</evidence>
<dbReference type="RefSeq" id="WP_086637795.1">
    <property type="nucleotide sequence ID" value="NZ_MRZU01000004.1"/>
</dbReference>
<dbReference type="OrthoDB" id="275736at2157"/>
<proteinExistence type="predicted"/>
<dbReference type="Proteomes" id="UP000195137">
    <property type="component" value="Unassembled WGS sequence"/>
</dbReference>
<accession>A0A1Y3GAS4</accession>
<sequence>MVPDSGFLSVGKGCLALSSKAEVDSVSGVEDNIEYYREKGYDFVPIPSENLYFCVKDEEFKELDSDQVLEVGSGILDAVRYLDRYPFVLIEDVDGFFIITVADLNKRCVREAVYPLIVDLEKKLSNLIVSSYPNPGDNDLIARLGNHTVGYWYKSKLEGVELHIAEYMSLSDMVNVIQNDKELVSQCGFSSKTQFNKHFSGLVDLRNKIMHPNRTLFHSQDDVSKFLGRIERIKTVLGELECGCVD</sequence>
<comment type="caution">
    <text evidence="1">The sequence shown here is derived from an EMBL/GenBank/DDBJ whole genome shotgun (WGS) entry which is preliminary data.</text>
</comment>
<protein>
    <submittedName>
        <fullName evidence="1">Uncharacterized protein</fullName>
    </submittedName>
</protein>
<dbReference type="AlphaFoldDB" id="A0A1Y3GAS4"/>
<reference evidence="1 2" key="1">
    <citation type="submission" date="2016-12" db="EMBL/GenBank/DDBJ databases">
        <title>Discovery of methanogenic haloarchaea.</title>
        <authorList>
            <person name="Sorokin D.Y."/>
            <person name="Makarova K.S."/>
            <person name="Abbas B."/>
            <person name="Ferrer M."/>
            <person name="Golyshin P.N."/>
        </authorList>
    </citation>
    <scope>NUCLEOTIDE SEQUENCE [LARGE SCALE GENOMIC DNA]</scope>
    <source>
        <strain evidence="1">AMET1</strain>
    </source>
</reference>
<name>A0A1Y3GAS4_9EURY</name>
<organism evidence="1 2">
    <name type="scientific">Methanonatronarchaeum thermophilum</name>
    <dbReference type="NCBI Taxonomy" id="1927129"/>
    <lineage>
        <taxon>Archaea</taxon>
        <taxon>Methanobacteriati</taxon>
        <taxon>Methanobacteriota</taxon>
        <taxon>Methanonatronarchaeia</taxon>
        <taxon>Methanonatronarchaeales</taxon>
        <taxon>Methanonatronarchaeaceae</taxon>
        <taxon>Methanonatronarchaeum</taxon>
    </lineage>
</organism>